<protein>
    <submittedName>
        <fullName evidence="7">Response regulator</fullName>
    </submittedName>
</protein>
<dbReference type="SMART" id="SM01043">
    <property type="entry name" value="BTAD"/>
    <property type="match status" value="1"/>
</dbReference>
<keyword evidence="5" id="KW-0597">Phosphoprotein</keyword>
<dbReference type="SUPFAM" id="SSF46894">
    <property type="entry name" value="C-terminal effector domain of the bipartite response regulators"/>
    <property type="match status" value="1"/>
</dbReference>
<name>A0ABT4GHM4_9BACL</name>
<dbReference type="EMBL" id="JAMDMX010000079">
    <property type="protein sequence ID" value="MCY9695693.1"/>
    <property type="molecule type" value="Genomic_DNA"/>
</dbReference>
<dbReference type="PANTHER" id="PTHR35807">
    <property type="entry name" value="TRANSCRIPTIONAL REGULATOR REDD-RELATED"/>
    <property type="match status" value="1"/>
</dbReference>
<dbReference type="Pfam" id="PF00072">
    <property type="entry name" value="Response_reg"/>
    <property type="match status" value="1"/>
</dbReference>
<evidence type="ECO:0000256" key="3">
    <source>
        <dbReference type="ARBA" id="ARBA00023125"/>
    </source>
</evidence>
<dbReference type="Proteomes" id="UP001527099">
    <property type="component" value="Unassembled WGS sequence"/>
</dbReference>
<dbReference type="InterPro" id="IPR051677">
    <property type="entry name" value="AfsR-DnrI-RedD_regulator"/>
</dbReference>
<dbReference type="Gene3D" id="1.25.40.10">
    <property type="entry name" value="Tetratricopeptide repeat domain"/>
    <property type="match status" value="1"/>
</dbReference>
<keyword evidence="2" id="KW-0805">Transcription regulation</keyword>
<dbReference type="Gene3D" id="1.10.10.10">
    <property type="entry name" value="Winged helix-like DNA-binding domain superfamily/Winged helix DNA-binding domain"/>
    <property type="match status" value="1"/>
</dbReference>
<organism evidence="7 8">
    <name type="scientific">Paenibacillus alginolyticus</name>
    <dbReference type="NCBI Taxonomy" id="59839"/>
    <lineage>
        <taxon>Bacteria</taxon>
        <taxon>Bacillati</taxon>
        <taxon>Bacillota</taxon>
        <taxon>Bacilli</taxon>
        <taxon>Bacillales</taxon>
        <taxon>Paenibacillaceae</taxon>
        <taxon>Paenibacillus</taxon>
    </lineage>
</organism>
<evidence type="ECO:0000313" key="8">
    <source>
        <dbReference type="Proteomes" id="UP001527099"/>
    </source>
</evidence>
<dbReference type="InterPro" id="IPR011990">
    <property type="entry name" value="TPR-like_helical_dom_sf"/>
</dbReference>
<evidence type="ECO:0000256" key="1">
    <source>
        <dbReference type="ARBA" id="ARBA00023012"/>
    </source>
</evidence>
<accession>A0ABT4GHM4</accession>
<gene>
    <name evidence="7" type="ORF">M5X19_22710</name>
</gene>
<comment type="caution">
    <text evidence="7">The sequence shown here is derived from an EMBL/GenBank/DDBJ whole genome shotgun (WGS) entry which is preliminary data.</text>
</comment>
<dbReference type="Pfam" id="PF03704">
    <property type="entry name" value="BTAD"/>
    <property type="match status" value="1"/>
</dbReference>
<feature type="domain" description="Response regulatory" evidence="6">
    <location>
        <begin position="3"/>
        <end position="117"/>
    </location>
</feature>
<dbReference type="SUPFAM" id="SSF52172">
    <property type="entry name" value="CheY-like"/>
    <property type="match status" value="1"/>
</dbReference>
<sequence>MFRVVIVEDEKPILELMKVIIGRNPHCTIVGTFSNPLEAVSSLPELRPDIAFLDVEMPRMNGLELAMKLNERQGHTKIVFTTAYKEYALEAFQVYAFDYILKPVTPASIERITNRLLKLMRPADQTEQMEQQILHASIRCFGGFEVKNPDGVLVHWPTRKTEELFAFFLCHPRQNVSKWHLADILWPDMLEDRASHNLHNTIYRLKKLMKEQEIGMDIVKTNEGYMLDTQDVRYDLLEFQSCEAVQADGKQDVAQADRLFAMYRGTLLERKDFLWKSKLEEGYAKQYTALVRGLVGRDVAAQEWGKAEQKLDMYLSIVPLNEEMNQLLMDMYASSGRRERIVKHYASFEELYRRELGIEPPKEMSAKAAAYVETGN</sequence>
<evidence type="ECO:0000313" key="7">
    <source>
        <dbReference type="EMBL" id="MCY9695693.1"/>
    </source>
</evidence>
<evidence type="ECO:0000256" key="2">
    <source>
        <dbReference type="ARBA" id="ARBA00023015"/>
    </source>
</evidence>
<reference evidence="7 8" key="1">
    <citation type="submission" date="2022-05" db="EMBL/GenBank/DDBJ databases">
        <title>Genome Sequencing of Bee-Associated Microbes.</title>
        <authorList>
            <person name="Dunlap C."/>
        </authorList>
    </citation>
    <scope>NUCLEOTIDE SEQUENCE [LARGE SCALE GENOMIC DNA]</scope>
    <source>
        <strain evidence="7 8">NRRL B-14421</strain>
    </source>
</reference>
<dbReference type="InterPro" id="IPR036388">
    <property type="entry name" value="WH-like_DNA-bd_sf"/>
</dbReference>
<feature type="modified residue" description="4-aspartylphosphate" evidence="5">
    <location>
        <position position="54"/>
    </location>
</feature>
<proteinExistence type="predicted"/>
<dbReference type="SUPFAM" id="SSF48452">
    <property type="entry name" value="TPR-like"/>
    <property type="match status" value="1"/>
</dbReference>
<evidence type="ECO:0000256" key="4">
    <source>
        <dbReference type="ARBA" id="ARBA00023163"/>
    </source>
</evidence>
<keyword evidence="8" id="KW-1185">Reference proteome</keyword>
<evidence type="ECO:0000256" key="5">
    <source>
        <dbReference type="PROSITE-ProRule" id="PRU00169"/>
    </source>
</evidence>
<keyword evidence="3" id="KW-0238">DNA-binding</keyword>
<evidence type="ECO:0000259" key="6">
    <source>
        <dbReference type="PROSITE" id="PS50110"/>
    </source>
</evidence>
<dbReference type="RefSeq" id="WP_268616925.1">
    <property type="nucleotide sequence ID" value="NZ_JAMDMX010000079.1"/>
</dbReference>
<dbReference type="InterPro" id="IPR016032">
    <property type="entry name" value="Sig_transdc_resp-reg_C-effctor"/>
</dbReference>
<dbReference type="Gene3D" id="3.40.50.2300">
    <property type="match status" value="1"/>
</dbReference>
<keyword evidence="1" id="KW-0902">Two-component regulatory system</keyword>
<dbReference type="InterPro" id="IPR005158">
    <property type="entry name" value="BTAD"/>
</dbReference>
<dbReference type="InterPro" id="IPR011006">
    <property type="entry name" value="CheY-like_superfamily"/>
</dbReference>
<dbReference type="InterPro" id="IPR001789">
    <property type="entry name" value="Sig_transdc_resp-reg_receiver"/>
</dbReference>
<dbReference type="PROSITE" id="PS50110">
    <property type="entry name" value="RESPONSE_REGULATORY"/>
    <property type="match status" value="1"/>
</dbReference>
<dbReference type="SMART" id="SM00448">
    <property type="entry name" value="REC"/>
    <property type="match status" value="1"/>
</dbReference>
<keyword evidence="4" id="KW-0804">Transcription</keyword>